<dbReference type="AlphaFoldDB" id="A0A0E9XJV2"/>
<name>A0A0E9XJV2_ANGAN</name>
<accession>A0A0E9XJV2</accession>
<protein>
    <submittedName>
        <fullName evidence="1">Uncharacterized protein</fullName>
    </submittedName>
</protein>
<reference evidence="1" key="1">
    <citation type="submission" date="2014-11" db="EMBL/GenBank/DDBJ databases">
        <authorList>
            <person name="Amaro Gonzalez C."/>
        </authorList>
    </citation>
    <scope>NUCLEOTIDE SEQUENCE</scope>
</reference>
<dbReference type="EMBL" id="GBXM01005575">
    <property type="protein sequence ID" value="JAI03003.1"/>
    <property type="molecule type" value="Transcribed_RNA"/>
</dbReference>
<sequence>MLYGSEYGVHSVSKTTPSGRNIQLKPCMQNSVKTYCKYIAMPLTMHAGLN</sequence>
<reference evidence="1" key="2">
    <citation type="journal article" date="2015" name="Fish Shellfish Immunol.">
        <title>Early steps in the European eel (Anguilla anguilla)-Vibrio vulnificus interaction in the gills: Role of the RtxA13 toxin.</title>
        <authorList>
            <person name="Callol A."/>
            <person name="Pajuelo D."/>
            <person name="Ebbesson L."/>
            <person name="Teles M."/>
            <person name="MacKenzie S."/>
            <person name="Amaro C."/>
        </authorList>
    </citation>
    <scope>NUCLEOTIDE SEQUENCE</scope>
</reference>
<proteinExistence type="predicted"/>
<organism evidence="1">
    <name type="scientific">Anguilla anguilla</name>
    <name type="common">European freshwater eel</name>
    <name type="synonym">Muraena anguilla</name>
    <dbReference type="NCBI Taxonomy" id="7936"/>
    <lineage>
        <taxon>Eukaryota</taxon>
        <taxon>Metazoa</taxon>
        <taxon>Chordata</taxon>
        <taxon>Craniata</taxon>
        <taxon>Vertebrata</taxon>
        <taxon>Euteleostomi</taxon>
        <taxon>Actinopterygii</taxon>
        <taxon>Neopterygii</taxon>
        <taxon>Teleostei</taxon>
        <taxon>Anguilliformes</taxon>
        <taxon>Anguillidae</taxon>
        <taxon>Anguilla</taxon>
    </lineage>
</organism>
<evidence type="ECO:0000313" key="1">
    <source>
        <dbReference type="EMBL" id="JAI03003.1"/>
    </source>
</evidence>